<dbReference type="PRINTS" id="PR00036">
    <property type="entry name" value="HTHLACI"/>
</dbReference>
<dbReference type="GO" id="GO:0000976">
    <property type="term" value="F:transcription cis-regulatory region binding"/>
    <property type="evidence" value="ECO:0007669"/>
    <property type="project" value="TreeGrafter"/>
</dbReference>
<comment type="caution">
    <text evidence="5">The sequence shown here is derived from an EMBL/GenBank/DDBJ whole genome shotgun (WGS) entry which is preliminary data.</text>
</comment>
<dbReference type="EMBL" id="QRWX01000002">
    <property type="protein sequence ID" value="RGT56215.1"/>
    <property type="molecule type" value="Genomic_DNA"/>
</dbReference>
<sequence>MKRVTIYDVAKEAGVSLATVSRVINGSNVVKAPTKERVEAAVEKLGYKPNAIAQGLALQKSTSIGLVVPEASFTYTGQVINGLIDVAKIYNYNIMLHTITAGITDINTVIEDIIKSHVDGVVIFNDKLVAGDMDALSKYNIPIVVIGNKINGKGISSVYVDIKKAVFELVSKFLEEGKDNIGILEDRKNPQQYEKMVTGAKKAYEARGKKFTGAISIPSDARTSYAFLSKWMKDHRYDVVIANRDSQCFALLNASRENNISIPDEMEVVCVLDTKYNSMVRPQISSFSIPSYDLGAVSMRVMTKLLQNEEESHEEKGESIELSYLFTPRQTTKN</sequence>
<keyword evidence="1" id="KW-0805">Transcription regulation</keyword>
<dbReference type="SUPFAM" id="SSF47413">
    <property type="entry name" value="lambda repressor-like DNA-binding domains"/>
    <property type="match status" value="1"/>
</dbReference>
<accession>A0A412PF11</accession>
<evidence type="ECO:0000256" key="3">
    <source>
        <dbReference type="ARBA" id="ARBA00023163"/>
    </source>
</evidence>
<protein>
    <submittedName>
        <fullName evidence="5">LacI family transcriptional regulator</fullName>
    </submittedName>
</protein>
<keyword evidence="2" id="KW-0238">DNA-binding</keyword>
<dbReference type="InterPro" id="IPR010982">
    <property type="entry name" value="Lambda_DNA-bd_dom_sf"/>
</dbReference>
<dbReference type="PROSITE" id="PS00356">
    <property type="entry name" value="HTH_LACI_1"/>
    <property type="match status" value="1"/>
</dbReference>
<organism evidence="5 6">
    <name type="scientific">Solobacterium moorei</name>
    <dbReference type="NCBI Taxonomy" id="102148"/>
    <lineage>
        <taxon>Bacteria</taxon>
        <taxon>Bacillati</taxon>
        <taxon>Bacillota</taxon>
        <taxon>Erysipelotrichia</taxon>
        <taxon>Erysipelotrichales</taxon>
        <taxon>Erysipelotrichaceae</taxon>
        <taxon>Solobacterium</taxon>
    </lineage>
</organism>
<evidence type="ECO:0000256" key="1">
    <source>
        <dbReference type="ARBA" id="ARBA00023015"/>
    </source>
</evidence>
<dbReference type="AlphaFoldDB" id="A0A412PF11"/>
<dbReference type="FunFam" id="1.10.260.40:FF:000002">
    <property type="entry name" value="HTH-type transcriptional repressor PurR"/>
    <property type="match status" value="1"/>
</dbReference>
<evidence type="ECO:0000259" key="4">
    <source>
        <dbReference type="PROSITE" id="PS50932"/>
    </source>
</evidence>
<feature type="domain" description="HTH lacI-type" evidence="4">
    <location>
        <begin position="4"/>
        <end position="58"/>
    </location>
</feature>
<dbReference type="SMART" id="SM00354">
    <property type="entry name" value="HTH_LACI"/>
    <property type="match status" value="1"/>
</dbReference>
<dbReference type="Gene3D" id="1.10.260.40">
    <property type="entry name" value="lambda repressor-like DNA-binding domains"/>
    <property type="match status" value="1"/>
</dbReference>
<reference evidence="5 6" key="1">
    <citation type="submission" date="2018-08" db="EMBL/GenBank/DDBJ databases">
        <title>A genome reference for cultivated species of the human gut microbiota.</title>
        <authorList>
            <person name="Zou Y."/>
            <person name="Xue W."/>
            <person name="Luo G."/>
        </authorList>
    </citation>
    <scope>NUCLEOTIDE SEQUENCE [LARGE SCALE GENOMIC DNA]</scope>
    <source>
        <strain evidence="5 6">AF18-46</strain>
    </source>
</reference>
<dbReference type="InterPro" id="IPR046335">
    <property type="entry name" value="LacI/GalR-like_sensor"/>
</dbReference>
<gene>
    <name evidence="5" type="ORF">DWX20_05250</name>
</gene>
<proteinExistence type="predicted"/>
<name>A0A412PF11_9FIRM</name>
<dbReference type="InterPro" id="IPR000843">
    <property type="entry name" value="HTH_LacI"/>
</dbReference>
<dbReference type="Proteomes" id="UP000284731">
    <property type="component" value="Unassembled WGS sequence"/>
</dbReference>
<dbReference type="RefSeq" id="WP_006525458.1">
    <property type="nucleotide sequence ID" value="NZ_AP028934.1"/>
</dbReference>
<dbReference type="PROSITE" id="PS50932">
    <property type="entry name" value="HTH_LACI_2"/>
    <property type="match status" value="1"/>
</dbReference>
<evidence type="ECO:0000313" key="5">
    <source>
        <dbReference type="EMBL" id="RGT56215.1"/>
    </source>
</evidence>
<dbReference type="PANTHER" id="PTHR30146">
    <property type="entry name" value="LACI-RELATED TRANSCRIPTIONAL REPRESSOR"/>
    <property type="match status" value="1"/>
</dbReference>
<dbReference type="Pfam" id="PF00356">
    <property type="entry name" value="LacI"/>
    <property type="match status" value="1"/>
</dbReference>
<dbReference type="Pfam" id="PF13377">
    <property type="entry name" value="Peripla_BP_3"/>
    <property type="match status" value="1"/>
</dbReference>
<dbReference type="PANTHER" id="PTHR30146:SF150">
    <property type="entry name" value="ARABINOSE METABOLISM TRANSCRIPTIONAL REPRESSOR"/>
    <property type="match status" value="1"/>
</dbReference>
<dbReference type="SUPFAM" id="SSF53822">
    <property type="entry name" value="Periplasmic binding protein-like I"/>
    <property type="match status" value="1"/>
</dbReference>
<dbReference type="GO" id="GO:0003700">
    <property type="term" value="F:DNA-binding transcription factor activity"/>
    <property type="evidence" value="ECO:0007669"/>
    <property type="project" value="TreeGrafter"/>
</dbReference>
<keyword evidence="3" id="KW-0804">Transcription</keyword>
<evidence type="ECO:0000256" key="2">
    <source>
        <dbReference type="ARBA" id="ARBA00023125"/>
    </source>
</evidence>
<dbReference type="CDD" id="cd01392">
    <property type="entry name" value="HTH_LacI"/>
    <property type="match status" value="1"/>
</dbReference>
<evidence type="ECO:0000313" key="6">
    <source>
        <dbReference type="Proteomes" id="UP000284731"/>
    </source>
</evidence>
<dbReference type="Gene3D" id="3.40.50.2300">
    <property type="match status" value="2"/>
</dbReference>
<dbReference type="InterPro" id="IPR028082">
    <property type="entry name" value="Peripla_BP_I"/>
</dbReference>
<dbReference type="GeneID" id="89619909"/>